<keyword evidence="3" id="KW-1185">Reference proteome</keyword>
<name>A0EIT9_PARTE</name>
<evidence type="ECO:0000256" key="1">
    <source>
        <dbReference type="SAM" id="Phobius"/>
    </source>
</evidence>
<keyword evidence="1" id="KW-0472">Membrane</keyword>
<dbReference type="KEGG" id="ptm:GSPATT00027560001"/>
<organism evidence="2 3">
    <name type="scientific">Paramecium tetraurelia</name>
    <dbReference type="NCBI Taxonomy" id="5888"/>
    <lineage>
        <taxon>Eukaryota</taxon>
        <taxon>Sar</taxon>
        <taxon>Alveolata</taxon>
        <taxon>Ciliophora</taxon>
        <taxon>Intramacronucleata</taxon>
        <taxon>Oligohymenophorea</taxon>
        <taxon>Peniculida</taxon>
        <taxon>Parameciidae</taxon>
        <taxon>Paramecium</taxon>
    </lineage>
</organism>
<dbReference type="AlphaFoldDB" id="A0EIT9"/>
<dbReference type="EMBL" id="CT868681">
    <property type="protein sequence ID" value="CAK95230.1"/>
    <property type="molecule type" value="Genomic_DNA"/>
</dbReference>
<accession>A0EIT9</accession>
<proteinExistence type="predicted"/>
<gene>
    <name evidence="2" type="ORF">GSPATT00027560001</name>
</gene>
<dbReference type="RefSeq" id="XP_001462603.1">
    <property type="nucleotide sequence ID" value="XM_001462566.1"/>
</dbReference>
<protein>
    <recommendedName>
        <fullName evidence="4">Transmembrane protein</fullName>
    </recommendedName>
</protein>
<dbReference type="InParanoid" id="A0EIT9"/>
<evidence type="ECO:0000313" key="3">
    <source>
        <dbReference type="Proteomes" id="UP000000600"/>
    </source>
</evidence>
<dbReference type="Proteomes" id="UP000000600">
    <property type="component" value="Unassembled WGS sequence"/>
</dbReference>
<evidence type="ECO:0008006" key="4">
    <source>
        <dbReference type="Google" id="ProtNLM"/>
    </source>
</evidence>
<feature type="transmembrane region" description="Helical" evidence="1">
    <location>
        <begin position="126"/>
        <end position="146"/>
    </location>
</feature>
<reference evidence="2 3" key="1">
    <citation type="journal article" date="2006" name="Nature">
        <title>Global trends of whole-genome duplications revealed by the ciliate Paramecium tetraurelia.</title>
        <authorList>
            <consortium name="Genoscope"/>
            <person name="Aury J.-M."/>
            <person name="Jaillon O."/>
            <person name="Duret L."/>
            <person name="Noel B."/>
            <person name="Jubin C."/>
            <person name="Porcel B.M."/>
            <person name="Segurens B."/>
            <person name="Daubin V."/>
            <person name="Anthouard V."/>
            <person name="Aiach N."/>
            <person name="Arnaiz O."/>
            <person name="Billaut A."/>
            <person name="Beisson J."/>
            <person name="Blanc I."/>
            <person name="Bouhouche K."/>
            <person name="Camara F."/>
            <person name="Duharcourt S."/>
            <person name="Guigo R."/>
            <person name="Gogendeau D."/>
            <person name="Katinka M."/>
            <person name="Keller A.-M."/>
            <person name="Kissmehl R."/>
            <person name="Klotz C."/>
            <person name="Koll F."/>
            <person name="Le Moue A."/>
            <person name="Lepere C."/>
            <person name="Malinsky S."/>
            <person name="Nowacki M."/>
            <person name="Nowak J.K."/>
            <person name="Plattner H."/>
            <person name="Poulain J."/>
            <person name="Ruiz F."/>
            <person name="Serrano V."/>
            <person name="Zagulski M."/>
            <person name="Dessen P."/>
            <person name="Betermier M."/>
            <person name="Weissenbach J."/>
            <person name="Scarpelli C."/>
            <person name="Schachter V."/>
            <person name="Sperling L."/>
            <person name="Meyer E."/>
            <person name="Cohen J."/>
            <person name="Wincker P."/>
        </authorList>
    </citation>
    <scope>NUCLEOTIDE SEQUENCE [LARGE SCALE GENOMIC DNA]</scope>
    <source>
        <strain evidence="2 3">Stock d4-2</strain>
    </source>
</reference>
<sequence length="222" mass="26107">MGFFCRLQRNYATIFIFSYIAQNLFQFPSAIQKLSKGVIQIHLNYFCDYEDNFLAAFHEIWIHLQFLTQAQLMSVCINFSFEKLIIAQGLPYNSLVFKFQITTSQDLVSTCVAQIYQDERKLVSSFLSLVYCHHFLFLFATINLLIRIRIKLNTSVYESFKQQAVITYEKKESNLICIILCLTYYQIDYPRLISFESLVCGVAIQFDYLQDTQFKQNQICIP</sequence>
<evidence type="ECO:0000313" key="2">
    <source>
        <dbReference type="EMBL" id="CAK95230.1"/>
    </source>
</evidence>
<dbReference type="HOGENOM" id="CLU_1247471_0_0_1"/>
<keyword evidence="1" id="KW-0812">Transmembrane</keyword>
<dbReference type="GeneID" id="5008661"/>
<keyword evidence="1" id="KW-1133">Transmembrane helix</keyword>